<evidence type="ECO:0000256" key="1">
    <source>
        <dbReference type="ARBA" id="ARBA00022598"/>
    </source>
</evidence>
<dbReference type="Pfam" id="PF01068">
    <property type="entry name" value="DNA_ligase_A_M"/>
    <property type="match status" value="1"/>
</dbReference>
<keyword evidence="1" id="KW-0436">Ligase</keyword>
<feature type="region of interest" description="Disordered" evidence="2">
    <location>
        <begin position="620"/>
        <end position="649"/>
    </location>
</feature>
<evidence type="ECO:0000259" key="3">
    <source>
        <dbReference type="Pfam" id="PF01068"/>
    </source>
</evidence>
<dbReference type="CDD" id="cd04865">
    <property type="entry name" value="LigD_Pol_like_2"/>
    <property type="match status" value="1"/>
</dbReference>
<dbReference type="Pfam" id="PF21686">
    <property type="entry name" value="LigD_Prim-Pol"/>
    <property type="match status" value="1"/>
</dbReference>
<dbReference type="CDD" id="cd07905">
    <property type="entry name" value="Adenylation_DNA_ligase_LigC"/>
    <property type="match status" value="1"/>
</dbReference>
<dbReference type="CDD" id="cd07970">
    <property type="entry name" value="OBF_DNA_ligase_LigC"/>
    <property type="match status" value="1"/>
</dbReference>
<evidence type="ECO:0000313" key="7">
    <source>
        <dbReference type="Proteomes" id="UP000076837"/>
    </source>
</evidence>
<feature type="region of interest" description="Disordered" evidence="2">
    <location>
        <begin position="1"/>
        <end position="26"/>
    </location>
</feature>
<name>A0A163LDL0_DIDRA</name>
<dbReference type="GO" id="GO:0005524">
    <property type="term" value="F:ATP binding"/>
    <property type="evidence" value="ECO:0007669"/>
    <property type="project" value="InterPro"/>
</dbReference>
<dbReference type="SUPFAM" id="SSF50249">
    <property type="entry name" value="Nucleic acid-binding proteins"/>
    <property type="match status" value="1"/>
</dbReference>
<accession>A0A163LDL0</accession>
<protein>
    <recommendedName>
        <fullName evidence="8">DNA ligase (ATP)</fullName>
    </recommendedName>
</protein>
<evidence type="ECO:0000259" key="4">
    <source>
        <dbReference type="Pfam" id="PF04679"/>
    </source>
</evidence>
<dbReference type="NCBIfam" id="NF006078">
    <property type="entry name" value="PRK08224.1"/>
    <property type="match status" value="1"/>
</dbReference>
<evidence type="ECO:0000256" key="2">
    <source>
        <dbReference type="SAM" id="MobiDB-lite"/>
    </source>
</evidence>
<reference evidence="6 7" key="1">
    <citation type="journal article" date="2016" name="Sci. Rep.">
        <title>Draft genome sequencing and secretome analysis of fungal phytopathogen Ascochyta rabiei provides insight into the necrotrophic effector repertoire.</title>
        <authorList>
            <person name="Verma S."/>
            <person name="Gazara R.K."/>
            <person name="Nizam S."/>
            <person name="Parween S."/>
            <person name="Chattopadhyay D."/>
            <person name="Verma P.K."/>
        </authorList>
    </citation>
    <scope>NUCLEOTIDE SEQUENCE [LARGE SCALE GENOMIC DNA]</scope>
    <source>
        <strain evidence="6 7">ArDII</strain>
    </source>
</reference>
<gene>
    <name evidence="6" type="ORF">ST47_g1125</name>
</gene>
<organism evidence="6 7">
    <name type="scientific">Didymella rabiei</name>
    <name type="common">Chickpea ascochyta blight fungus</name>
    <name type="synonym">Mycosphaerella rabiei</name>
    <dbReference type="NCBI Taxonomy" id="5454"/>
    <lineage>
        <taxon>Eukaryota</taxon>
        <taxon>Fungi</taxon>
        <taxon>Dikarya</taxon>
        <taxon>Ascomycota</taxon>
        <taxon>Pezizomycotina</taxon>
        <taxon>Dothideomycetes</taxon>
        <taxon>Pleosporomycetidae</taxon>
        <taxon>Pleosporales</taxon>
        <taxon>Pleosporineae</taxon>
        <taxon>Didymellaceae</taxon>
        <taxon>Ascochyta</taxon>
    </lineage>
</organism>
<evidence type="ECO:0000259" key="5">
    <source>
        <dbReference type="Pfam" id="PF21686"/>
    </source>
</evidence>
<dbReference type="InterPro" id="IPR014145">
    <property type="entry name" value="LigD_pol_dom"/>
</dbReference>
<dbReference type="STRING" id="5454.A0A163LDL0"/>
<dbReference type="EMBL" id="JYNV01000060">
    <property type="protein sequence ID" value="KZM27699.1"/>
    <property type="molecule type" value="Genomic_DNA"/>
</dbReference>
<dbReference type="PANTHER" id="PTHR42705">
    <property type="entry name" value="BIFUNCTIONAL NON-HOMOLOGOUS END JOINING PROTEIN LIGD"/>
    <property type="match status" value="1"/>
</dbReference>
<dbReference type="SUPFAM" id="SSF56091">
    <property type="entry name" value="DNA ligase/mRNA capping enzyme, catalytic domain"/>
    <property type="match status" value="1"/>
</dbReference>
<dbReference type="PROSITE" id="PS00697">
    <property type="entry name" value="DNA_LIGASE_A1"/>
    <property type="match status" value="1"/>
</dbReference>
<sequence length="649" mass="71879">MPPLAPMLAKAAATVPPQPESGDPTWSYEPKWDGFRAIIFRDGDEVVLGSRGGKDLARYFPEAVEAVKSELPEKCVVDGELVVPREIDGVTRLSWEALSERIHPAASRVALLSEQTPAQFVGFDLLALGDRDVSIEDFGVRRALLLDCVGGGPSCHVTAATADSAEAMAWFETFEGAGLDGVVAKKLAGPYLPNKREMIKVKHARTADVVLLGYRPHKSQPGIGSMLLGLYDGSELKMVGGASAFTAARRIELLAELEPLRLGDDVVAEGEASRWRSAADRSWIPLRPERVLEVAYDQMEGERFRHAARFLRWRPDRVPDECTFDQLEVPLGEDGGTKRHLVEYYRTVALQGAALRALQDRPTHLQRFPDGIEGEEVYQKRLPAKRPEHVESCEVTFPSGRKADVLRVRSAANIVWAANLGTVTFHPWAVRCPDTDHPDELRIDLDPQPGTGFDEAVAIADEVLRPLLAELGLEGFPKTSGGRGLHVYIPLEARWDFVEVRHAGIALAREVERRSADRATTAWWKEERGERIFIDFNQNARDRTIAAAYSARKTPIATVSTPVTWDELRDVHPDDCTIATVPGLLADRGDPMEAMHDKAFALDVLLEMWEKDLAAGLGDLPYPPNYPKMPGEPKRVQPSKDRDRKNKDG</sequence>
<dbReference type="InterPro" id="IPR012340">
    <property type="entry name" value="NA-bd_OB-fold"/>
</dbReference>
<evidence type="ECO:0000313" key="6">
    <source>
        <dbReference type="EMBL" id="KZM27699.1"/>
    </source>
</evidence>
<dbReference type="GO" id="GO:0003910">
    <property type="term" value="F:DNA ligase (ATP) activity"/>
    <property type="evidence" value="ECO:0007669"/>
    <property type="project" value="InterPro"/>
</dbReference>
<dbReference type="InterPro" id="IPR044117">
    <property type="entry name" value="OBF_LigC-like"/>
</dbReference>
<dbReference type="Pfam" id="PF04679">
    <property type="entry name" value="DNA_ligase_A_C"/>
    <property type="match status" value="1"/>
</dbReference>
<dbReference type="InterPro" id="IPR012309">
    <property type="entry name" value="DNA_ligase_ATP-dep_C"/>
</dbReference>
<dbReference type="GO" id="GO:0006310">
    <property type="term" value="P:DNA recombination"/>
    <property type="evidence" value="ECO:0007669"/>
    <property type="project" value="InterPro"/>
</dbReference>
<feature type="domain" description="DNA ligase ATP-dependent C-terminal" evidence="4">
    <location>
        <begin position="221"/>
        <end position="317"/>
    </location>
</feature>
<dbReference type="AlphaFoldDB" id="A0A163LDL0"/>
<feature type="domain" description="DNA ligase D polymerase" evidence="5">
    <location>
        <begin position="337"/>
        <end position="592"/>
    </location>
</feature>
<dbReference type="Gene3D" id="3.30.470.30">
    <property type="entry name" value="DNA ligase/mRNA capping enzyme"/>
    <property type="match status" value="1"/>
</dbReference>
<dbReference type="Gene3D" id="3.90.920.10">
    <property type="entry name" value="DNA primase, PRIM domain"/>
    <property type="match status" value="1"/>
</dbReference>
<dbReference type="Gene3D" id="2.40.50.140">
    <property type="entry name" value="Nucleic acid-binding proteins"/>
    <property type="match status" value="1"/>
</dbReference>
<dbReference type="InterPro" id="IPR016059">
    <property type="entry name" value="DNA_ligase_ATP-dep_CS"/>
</dbReference>
<keyword evidence="7" id="KW-1185">Reference proteome</keyword>
<dbReference type="PANTHER" id="PTHR42705:SF3">
    <property type="entry name" value="ATP-DEPENDENT DNA LIGASE"/>
    <property type="match status" value="1"/>
</dbReference>
<dbReference type="Proteomes" id="UP000076837">
    <property type="component" value="Unassembled WGS sequence"/>
</dbReference>
<dbReference type="InterPro" id="IPR012310">
    <property type="entry name" value="DNA_ligase_ATP-dep_cent"/>
</dbReference>
<proteinExistence type="predicted"/>
<feature type="domain" description="ATP-dependent DNA ligase family profile" evidence="3">
    <location>
        <begin position="6"/>
        <end position="202"/>
    </location>
</feature>
<dbReference type="InterPro" id="IPR044119">
    <property type="entry name" value="Adenylation_LigC-like"/>
</dbReference>
<comment type="caution">
    <text evidence="6">The sequence shown here is derived from an EMBL/GenBank/DDBJ whole genome shotgun (WGS) entry which is preliminary data.</text>
</comment>
<feature type="compositionally biased region" description="Basic and acidic residues" evidence="2">
    <location>
        <begin position="631"/>
        <end position="649"/>
    </location>
</feature>
<feature type="compositionally biased region" description="Low complexity" evidence="2">
    <location>
        <begin position="1"/>
        <end position="13"/>
    </location>
</feature>
<dbReference type="InterPro" id="IPR052171">
    <property type="entry name" value="NHEJ_LigD"/>
</dbReference>
<dbReference type="GO" id="GO:0006281">
    <property type="term" value="P:DNA repair"/>
    <property type="evidence" value="ECO:0007669"/>
    <property type="project" value="InterPro"/>
</dbReference>
<evidence type="ECO:0008006" key="8">
    <source>
        <dbReference type="Google" id="ProtNLM"/>
    </source>
</evidence>